<dbReference type="CDD" id="cd00067">
    <property type="entry name" value="GAL4"/>
    <property type="match status" value="1"/>
</dbReference>
<accession>M2N378</accession>
<organism evidence="11 12">
    <name type="scientific">Baudoinia panamericana (strain UAMH 10762)</name>
    <name type="common">Angels' share fungus</name>
    <name type="synonym">Baudoinia compniacensis (strain UAMH 10762)</name>
    <dbReference type="NCBI Taxonomy" id="717646"/>
    <lineage>
        <taxon>Eukaryota</taxon>
        <taxon>Fungi</taxon>
        <taxon>Dikarya</taxon>
        <taxon>Ascomycota</taxon>
        <taxon>Pezizomycotina</taxon>
        <taxon>Dothideomycetes</taxon>
        <taxon>Dothideomycetidae</taxon>
        <taxon>Mycosphaerellales</taxon>
        <taxon>Teratosphaeriaceae</taxon>
        <taxon>Baudoinia</taxon>
    </lineage>
</organism>
<dbReference type="EMBL" id="KB445560">
    <property type="protein sequence ID" value="EMC93434.1"/>
    <property type="molecule type" value="Genomic_DNA"/>
</dbReference>
<evidence type="ECO:0000256" key="3">
    <source>
        <dbReference type="ARBA" id="ARBA00022833"/>
    </source>
</evidence>
<dbReference type="GeneID" id="19110121"/>
<dbReference type="Pfam" id="PF00172">
    <property type="entry name" value="Zn_clus"/>
    <property type="match status" value="1"/>
</dbReference>
<dbReference type="GO" id="GO:0005634">
    <property type="term" value="C:nucleus"/>
    <property type="evidence" value="ECO:0007669"/>
    <property type="project" value="UniProtKB-SubCell"/>
</dbReference>
<dbReference type="eggNOG" id="ENOG502QTEH">
    <property type="taxonomic scope" value="Eukaryota"/>
</dbReference>
<keyword evidence="2" id="KW-0479">Metal-binding</keyword>
<dbReference type="SMART" id="SM00906">
    <property type="entry name" value="Fungal_trans"/>
    <property type="match status" value="1"/>
</dbReference>
<evidence type="ECO:0000313" key="11">
    <source>
        <dbReference type="EMBL" id="EMC93434.1"/>
    </source>
</evidence>
<dbReference type="HOGENOM" id="CLU_012331_1_0_1"/>
<evidence type="ECO:0000256" key="6">
    <source>
        <dbReference type="ARBA" id="ARBA00023163"/>
    </source>
</evidence>
<dbReference type="GO" id="GO:0000981">
    <property type="term" value="F:DNA-binding transcription factor activity, RNA polymerase II-specific"/>
    <property type="evidence" value="ECO:0007669"/>
    <property type="project" value="InterPro"/>
</dbReference>
<dbReference type="PROSITE" id="PS50048">
    <property type="entry name" value="ZN2_CY6_FUNGAL_2"/>
    <property type="match status" value="1"/>
</dbReference>
<dbReference type="InterPro" id="IPR007219">
    <property type="entry name" value="XnlR_reg_dom"/>
</dbReference>
<feature type="region of interest" description="Disordered" evidence="8">
    <location>
        <begin position="101"/>
        <end position="123"/>
    </location>
</feature>
<dbReference type="RefSeq" id="XP_007679586.1">
    <property type="nucleotide sequence ID" value="XM_007681396.1"/>
</dbReference>
<dbReference type="InterPro" id="IPR001138">
    <property type="entry name" value="Zn2Cys6_DnaBD"/>
</dbReference>
<protein>
    <recommendedName>
        <fullName evidence="10">Zn(2)-C6 fungal-type domain-containing protein</fullName>
    </recommendedName>
</protein>
<dbReference type="GO" id="GO:0045944">
    <property type="term" value="P:positive regulation of transcription by RNA polymerase II"/>
    <property type="evidence" value="ECO:0007669"/>
    <property type="project" value="TreeGrafter"/>
</dbReference>
<dbReference type="GO" id="GO:0006351">
    <property type="term" value="P:DNA-templated transcription"/>
    <property type="evidence" value="ECO:0007669"/>
    <property type="project" value="InterPro"/>
</dbReference>
<gene>
    <name evidence="11" type="ORF">BAUCODRAFT_240311</name>
</gene>
<keyword evidence="7" id="KW-0539">Nucleus</keyword>
<evidence type="ECO:0000313" key="12">
    <source>
        <dbReference type="Proteomes" id="UP000011761"/>
    </source>
</evidence>
<dbReference type="KEGG" id="bcom:BAUCODRAFT_240311"/>
<dbReference type="CDD" id="cd14723">
    <property type="entry name" value="ZIP_Ppr1"/>
    <property type="match status" value="1"/>
</dbReference>
<dbReference type="OMA" id="RTMLACI"/>
<evidence type="ECO:0000256" key="7">
    <source>
        <dbReference type="ARBA" id="ARBA00023242"/>
    </source>
</evidence>
<dbReference type="CDD" id="cd12148">
    <property type="entry name" value="fungal_TF_MHR"/>
    <property type="match status" value="1"/>
</dbReference>
<evidence type="ECO:0000259" key="10">
    <source>
        <dbReference type="PROSITE" id="PS50048"/>
    </source>
</evidence>
<dbReference type="Proteomes" id="UP000011761">
    <property type="component" value="Unassembled WGS sequence"/>
</dbReference>
<keyword evidence="9" id="KW-0472">Membrane</keyword>
<evidence type="ECO:0000256" key="2">
    <source>
        <dbReference type="ARBA" id="ARBA00022723"/>
    </source>
</evidence>
<name>M2N378_BAUPA</name>
<reference evidence="11 12" key="1">
    <citation type="journal article" date="2012" name="PLoS Pathog.">
        <title>Diverse lifestyles and strategies of plant pathogenesis encoded in the genomes of eighteen Dothideomycetes fungi.</title>
        <authorList>
            <person name="Ohm R.A."/>
            <person name="Feau N."/>
            <person name="Henrissat B."/>
            <person name="Schoch C.L."/>
            <person name="Horwitz B.A."/>
            <person name="Barry K.W."/>
            <person name="Condon B.J."/>
            <person name="Copeland A.C."/>
            <person name="Dhillon B."/>
            <person name="Glaser F."/>
            <person name="Hesse C.N."/>
            <person name="Kosti I."/>
            <person name="LaButti K."/>
            <person name="Lindquist E.A."/>
            <person name="Lucas S."/>
            <person name="Salamov A.A."/>
            <person name="Bradshaw R.E."/>
            <person name="Ciuffetti L."/>
            <person name="Hamelin R.C."/>
            <person name="Kema G.H.J."/>
            <person name="Lawrence C."/>
            <person name="Scott J.A."/>
            <person name="Spatafora J.W."/>
            <person name="Turgeon B.G."/>
            <person name="de Wit P.J.G.M."/>
            <person name="Zhong S."/>
            <person name="Goodwin S.B."/>
            <person name="Grigoriev I.V."/>
        </authorList>
    </citation>
    <scope>NUCLEOTIDE SEQUENCE [LARGE SCALE GENOMIC DNA]</scope>
    <source>
        <strain evidence="11 12">UAMH 10762</strain>
    </source>
</reference>
<keyword evidence="12" id="KW-1185">Reference proteome</keyword>
<feature type="domain" description="Zn(2)-C6 fungal-type" evidence="10">
    <location>
        <begin position="27"/>
        <end position="57"/>
    </location>
</feature>
<keyword evidence="3" id="KW-0862">Zinc</keyword>
<proteinExistence type="predicted"/>
<evidence type="ECO:0000256" key="4">
    <source>
        <dbReference type="ARBA" id="ARBA00023015"/>
    </source>
</evidence>
<dbReference type="OrthoDB" id="2399539at2759"/>
<dbReference type="Gene3D" id="4.10.240.10">
    <property type="entry name" value="Zn(2)-C6 fungal-type DNA-binding domain"/>
    <property type="match status" value="1"/>
</dbReference>
<feature type="compositionally biased region" description="Pro residues" evidence="8">
    <location>
        <begin position="108"/>
        <end position="117"/>
    </location>
</feature>
<dbReference type="SUPFAM" id="SSF57701">
    <property type="entry name" value="Zn2/Cys6 DNA-binding domain"/>
    <property type="match status" value="1"/>
</dbReference>
<evidence type="ECO:0000256" key="5">
    <source>
        <dbReference type="ARBA" id="ARBA00023125"/>
    </source>
</evidence>
<feature type="transmembrane region" description="Helical" evidence="9">
    <location>
        <begin position="567"/>
        <end position="587"/>
    </location>
</feature>
<keyword evidence="9" id="KW-0812">Transmembrane</keyword>
<dbReference type="InterPro" id="IPR036864">
    <property type="entry name" value="Zn2-C6_fun-type_DNA-bd_sf"/>
</dbReference>
<sequence length="727" mass="81196">MSVVVEQQTGGGGVTKRVRVGERTLLACIGCKQRKLKCDGQTPKCQNCIRTDRDCLVEDPATGIHRPRNYIQSLEAHVAYLERLLQEVRPDVALDHLANVQESRHPSASPPAQPPAPLGSTLGFHKEPAEVTQAPPATGVESSVDDLSSEVALLCISAAGREPHYFGPSSALSFSRIASQTMGLRQRSASFRSSAPSSLAEPVTRPRRPSQLRFPPQETAAKLSRAYFDNIHPQYPFLHAPTFQHWEEECVAAQQNNDFTSVSQVSLFFVLMVYAIGSLAFGPGQYDAADEYYATALEHIAPVLDVDGIESIQSILCCAVYSIRSPVGASLWKVSGMAIRHCVELGYHRSAEKYRRTADPLMKEMSKRCFWVAYDIDRVAACVLGRPAGIPDHMIDAELPADIDDEHVTTSGFLERPRTAANEPLTSMSGAIHGIKLRRLWSKFSAQIYLPTAWRQHSDSMANLSVESLRKELEDWHATIPTPPHDGRPQPLSVFASREWFLLAYYHSILLLYRPYILAPASVFHDHWLQDSADGGIVERAFEECFAKARDMCLHYRRLYQSPSIQFTWGSLHILFLGGLTYLYCLWRSNSVRQNARQSDVVNTCMACSTVLIIIGERWKMATSYRDIFGVLSERTISMMCGEVPQPTGNTVARDDNLVWQAAVNEQDPMEEWLASIDGLGNPESQWMLQQLMTNEPILDSDANLRAIFPEPNDLSSRGFPASQIWQ</sequence>
<keyword evidence="9" id="KW-1133">Transmembrane helix</keyword>
<feature type="region of interest" description="Disordered" evidence="8">
    <location>
        <begin position="188"/>
        <end position="212"/>
    </location>
</feature>
<dbReference type="InterPro" id="IPR052202">
    <property type="entry name" value="Yeast_MetPath_Reg"/>
</dbReference>
<keyword evidence="4" id="KW-0805">Transcription regulation</keyword>
<dbReference type="SMART" id="SM00066">
    <property type="entry name" value="GAL4"/>
    <property type="match status" value="1"/>
</dbReference>
<keyword evidence="6" id="KW-0804">Transcription</keyword>
<evidence type="ECO:0000256" key="1">
    <source>
        <dbReference type="ARBA" id="ARBA00004123"/>
    </source>
</evidence>
<comment type="subcellular location">
    <subcellularLocation>
        <location evidence="1">Nucleus</location>
    </subcellularLocation>
</comment>
<keyword evidence="5" id="KW-0238">DNA-binding</keyword>
<dbReference type="PANTHER" id="PTHR47782">
    <property type="entry name" value="ZN(II)2CYS6 TRANSCRIPTION FACTOR (EUROFUNG)-RELATED"/>
    <property type="match status" value="1"/>
</dbReference>
<evidence type="ECO:0000256" key="8">
    <source>
        <dbReference type="SAM" id="MobiDB-lite"/>
    </source>
</evidence>
<feature type="compositionally biased region" description="Low complexity" evidence="8">
    <location>
        <begin position="188"/>
        <end position="200"/>
    </location>
</feature>
<dbReference type="GO" id="GO:0008270">
    <property type="term" value="F:zinc ion binding"/>
    <property type="evidence" value="ECO:0007669"/>
    <property type="project" value="InterPro"/>
</dbReference>
<dbReference type="PANTHER" id="PTHR47782:SF12">
    <property type="entry name" value="ZN(II)2CYS6 TRANSCRIPTION FACTOR (EUROFUNG)"/>
    <property type="match status" value="1"/>
</dbReference>
<dbReference type="AlphaFoldDB" id="M2N378"/>
<dbReference type="GO" id="GO:0043565">
    <property type="term" value="F:sequence-specific DNA binding"/>
    <property type="evidence" value="ECO:0007669"/>
    <property type="project" value="TreeGrafter"/>
</dbReference>
<dbReference type="PROSITE" id="PS00463">
    <property type="entry name" value="ZN2_CY6_FUNGAL_1"/>
    <property type="match status" value="1"/>
</dbReference>
<evidence type="ECO:0000256" key="9">
    <source>
        <dbReference type="SAM" id="Phobius"/>
    </source>
</evidence>
<dbReference type="Pfam" id="PF04082">
    <property type="entry name" value="Fungal_trans"/>
    <property type="match status" value="1"/>
</dbReference>